<keyword evidence="5" id="KW-0326">Glycosidase</keyword>
<feature type="compositionally biased region" description="Polar residues" evidence="6">
    <location>
        <begin position="340"/>
        <end position="353"/>
    </location>
</feature>
<dbReference type="GO" id="GO:0009251">
    <property type="term" value="P:glucan catabolic process"/>
    <property type="evidence" value="ECO:0007669"/>
    <property type="project" value="TreeGrafter"/>
</dbReference>
<dbReference type="Proteomes" id="UP000799536">
    <property type="component" value="Unassembled WGS sequence"/>
</dbReference>
<evidence type="ECO:0000256" key="7">
    <source>
        <dbReference type="SAM" id="SignalP"/>
    </source>
</evidence>
<protein>
    <recommendedName>
        <fullName evidence="3">endo-1,3(4)-beta-glucanase</fullName>
        <ecNumber evidence="3">3.2.1.6</ecNumber>
    </recommendedName>
</protein>
<dbReference type="OrthoDB" id="192832at2759"/>
<evidence type="ECO:0000256" key="1">
    <source>
        <dbReference type="ARBA" id="ARBA00000124"/>
    </source>
</evidence>
<dbReference type="Gene3D" id="2.60.120.200">
    <property type="match status" value="1"/>
</dbReference>
<comment type="catalytic activity">
    <reaction evidence="1">
        <text>Endohydrolysis of (1-&gt;3)- or (1-&gt;4)-linkages in beta-D-glucans when the glucose residue whose reducing group is involved in the linkage to be hydrolyzed is itself substituted at C-3.</text>
        <dbReference type="EC" id="3.2.1.6"/>
    </reaction>
</comment>
<feature type="compositionally biased region" description="Low complexity" evidence="6">
    <location>
        <begin position="480"/>
        <end position="493"/>
    </location>
</feature>
<feature type="compositionally biased region" description="Basic residues" evidence="6">
    <location>
        <begin position="534"/>
        <end position="547"/>
    </location>
</feature>
<dbReference type="SUPFAM" id="SSF49899">
    <property type="entry name" value="Concanavalin A-like lectins/glucanases"/>
    <property type="match status" value="1"/>
</dbReference>
<comment type="caution">
    <text evidence="9">The sequence shown here is derived from an EMBL/GenBank/DDBJ whole genome shotgun (WGS) entry which is preliminary data.</text>
</comment>
<dbReference type="PANTHER" id="PTHR10963">
    <property type="entry name" value="GLYCOSYL HYDROLASE-RELATED"/>
    <property type="match status" value="1"/>
</dbReference>
<comment type="similarity">
    <text evidence="2">Belongs to the glycosyl hydrolase 16 family.</text>
</comment>
<dbReference type="EC" id="3.2.1.6" evidence="3"/>
<dbReference type="CDD" id="cd02181">
    <property type="entry name" value="GH16_fungal_Lam16A_glucanase"/>
    <property type="match status" value="1"/>
</dbReference>
<organism evidence="9 10">
    <name type="scientific">Delitschia confertaspora ATCC 74209</name>
    <dbReference type="NCBI Taxonomy" id="1513339"/>
    <lineage>
        <taxon>Eukaryota</taxon>
        <taxon>Fungi</taxon>
        <taxon>Dikarya</taxon>
        <taxon>Ascomycota</taxon>
        <taxon>Pezizomycotina</taxon>
        <taxon>Dothideomycetes</taxon>
        <taxon>Pleosporomycetidae</taxon>
        <taxon>Pleosporales</taxon>
        <taxon>Delitschiaceae</taxon>
        <taxon>Delitschia</taxon>
    </lineage>
</organism>
<dbReference type="AlphaFoldDB" id="A0A9P4MSX7"/>
<accession>A0A9P4MSX7</accession>
<feature type="region of interest" description="Disordered" evidence="6">
    <location>
        <begin position="440"/>
        <end position="547"/>
    </location>
</feature>
<feature type="signal peptide" evidence="7">
    <location>
        <begin position="1"/>
        <end position="18"/>
    </location>
</feature>
<dbReference type="InterPro" id="IPR013320">
    <property type="entry name" value="ConA-like_dom_sf"/>
</dbReference>
<evidence type="ECO:0000313" key="10">
    <source>
        <dbReference type="Proteomes" id="UP000799536"/>
    </source>
</evidence>
<dbReference type="PANTHER" id="PTHR10963:SF24">
    <property type="entry name" value="GLYCOSIDASE C21B10.07-RELATED"/>
    <property type="match status" value="1"/>
</dbReference>
<evidence type="ECO:0000256" key="6">
    <source>
        <dbReference type="SAM" id="MobiDB-lite"/>
    </source>
</evidence>
<feature type="compositionally biased region" description="Low complexity" evidence="6">
    <location>
        <begin position="314"/>
        <end position="333"/>
    </location>
</feature>
<feature type="region of interest" description="Disordered" evidence="6">
    <location>
        <begin position="312"/>
        <end position="379"/>
    </location>
</feature>
<keyword evidence="4" id="KW-0378">Hydrolase</keyword>
<keyword evidence="10" id="KW-1185">Reference proteome</keyword>
<feature type="compositionally biased region" description="Low complexity" evidence="6">
    <location>
        <begin position="358"/>
        <end position="379"/>
    </location>
</feature>
<feature type="compositionally biased region" description="Polar residues" evidence="6">
    <location>
        <begin position="452"/>
        <end position="462"/>
    </location>
</feature>
<evidence type="ECO:0000256" key="4">
    <source>
        <dbReference type="ARBA" id="ARBA00022801"/>
    </source>
</evidence>
<dbReference type="GO" id="GO:0052861">
    <property type="term" value="F:endo-1,3(4)-beta-glucanase activity"/>
    <property type="evidence" value="ECO:0007669"/>
    <property type="project" value="UniProtKB-EC"/>
</dbReference>
<dbReference type="EMBL" id="ML993872">
    <property type="protein sequence ID" value="KAF2204639.1"/>
    <property type="molecule type" value="Genomic_DNA"/>
</dbReference>
<proteinExistence type="inferred from homology"/>
<dbReference type="FunFam" id="2.60.120.200:FF:000114">
    <property type="entry name" value="Probable endo-1,3(4)-beta-glucanase NFIA_089530"/>
    <property type="match status" value="1"/>
</dbReference>
<keyword evidence="7" id="KW-0732">Signal</keyword>
<evidence type="ECO:0000256" key="3">
    <source>
        <dbReference type="ARBA" id="ARBA00012599"/>
    </source>
</evidence>
<dbReference type="InterPro" id="IPR050546">
    <property type="entry name" value="Glycosyl_Hydrlase_16"/>
</dbReference>
<evidence type="ECO:0000313" key="9">
    <source>
        <dbReference type="EMBL" id="KAF2204639.1"/>
    </source>
</evidence>
<reference evidence="9" key="1">
    <citation type="journal article" date="2020" name="Stud. Mycol.">
        <title>101 Dothideomycetes genomes: a test case for predicting lifestyles and emergence of pathogens.</title>
        <authorList>
            <person name="Haridas S."/>
            <person name="Albert R."/>
            <person name="Binder M."/>
            <person name="Bloem J."/>
            <person name="Labutti K."/>
            <person name="Salamov A."/>
            <person name="Andreopoulos B."/>
            <person name="Baker S."/>
            <person name="Barry K."/>
            <person name="Bills G."/>
            <person name="Bluhm B."/>
            <person name="Cannon C."/>
            <person name="Castanera R."/>
            <person name="Culley D."/>
            <person name="Daum C."/>
            <person name="Ezra D."/>
            <person name="Gonzalez J."/>
            <person name="Henrissat B."/>
            <person name="Kuo A."/>
            <person name="Liang C."/>
            <person name="Lipzen A."/>
            <person name="Lutzoni F."/>
            <person name="Magnuson J."/>
            <person name="Mondo S."/>
            <person name="Nolan M."/>
            <person name="Ohm R."/>
            <person name="Pangilinan J."/>
            <person name="Park H.-J."/>
            <person name="Ramirez L."/>
            <person name="Alfaro M."/>
            <person name="Sun H."/>
            <person name="Tritt A."/>
            <person name="Yoshinaga Y."/>
            <person name="Zwiers L.-H."/>
            <person name="Turgeon B."/>
            <person name="Goodwin S."/>
            <person name="Spatafora J."/>
            <person name="Crous P."/>
            <person name="Grigoriev I."/>
        </authorList>
    </citation>
    <scope>NUCLEOTIDE SEQUENCE</scope>
    <source>
        <strain evidence="9">ATCC 74209</strain>
    </source>
</reference>
<dbReference type="InterPro" id="IPR000757">
    <property type="entry name" value="Beta-glucanase-like"/>
</dbReference>
<dbReference type="PROSITE" id="PS51762">
    <property type="entry name" value="GH16_2"/>
    <property type="match status" value="1"/>
</dbReference>
<sequence>MFFSTLLSGAALFHLSIAGYTLQDDYMKDFYNQFEFFTDHDPTNGFVKFVDQATAKSSGLINSTSSGAVSWGVDHTNKAPNGRPSIRMNSKKTYNSGLVVLDVEHMPTGCGTWPAFWMVGPSWPQSGEIDILEGVNEQKVNAMTLHTGPGCSISSSGGGFAGKVETPNCDVDAKGQSKNAGCSIKSDDPKTYGTGLNSNKGGVYATQWTDEAISVYFFPRGSIPKDVLGDSPNPSGWGQPAAKFAGACDIPSIFKQQQIVFDTTFCGDWAGKVWSSGSCAEKANTCEEYVQNNPTAFKEAFWTINALKVYQQDGSSGSPAPSSSAQVPGGPSSTKVPGGPSSTKVPGGPSSTKVPGRPSSTKPPTLPSPSGLPGSGTTITIHTTLSTTVRQTKGVPSVIVPSDGVPSFSVSSIILPSNGVPPAVPSFSVSSIIISSNGAPLNGIPTGRPTGRPTNRPHQSPGPNVPGGFNPAVTNAPQQPTVVPTPSGSTPTSQAPGQQPVVTSLKGPAPPAATATKGMGSFQWPGMNQDGKGSVRRHFGRHRRGLV</sequence>
<dbReference type="Pfam" id="PF26113">
    <property type="entry name" value="GH16_XgeA"/>
    <property type="match status" value="1"/>
</dbReference>
<evidence type="ECO:0000256" key="2">
    <source>
        <dbReference type="ARBA" id="ARBA00006865"/>
    </source>
</evidence>
<evidence type="ECO:0000256" key="5">
    <source>
        <dbReference type="ARBA" id="ARBA00023295"/>
    </source>
</evidence>
<evidence type="ECO:0000259" key="8">
    <source>
        <dbReference type="PROSITE" id="PS51762"/>
    </source>
</evidence>
<name>A0A9P4MSX7_9PLEO</name>
<gene>
    <name evidence="9" type="ORF">GQ43DRAFT_142376</name>
</gene>
<feature type="chain" id="PRO_5040182723" description="endo-1,3(4)-beta-glucanase" evidence="7">
    <location>
        <begin position="19"/>
        <end position="547"/>
    </location>
</feature>
<feature type="domain" description="GH16" evidence="8">
    <location>
        <begin position="24"/>
        <end position="278"/>
    </location>
</feature>